<evidence type="ECO:0000256" key="6">
    <source>
        <dbReference type="ARBA" id="ARBA00022737"/>
    </source>
</evidence>
<feature type="transmembrane region" description="Helical" evidence="14">
    <location>
        <begin position="324"/>
        <end position="349"/>
    </location>
</feature>
<dbReference type="InterPro" id="IPR036770">
    <property type="entry name" value="Ankyrin_rpt-contain_sf"/>
</dbReference>
<comment type="subcellular location">
    <subcellularLocation>
        <location evidence="1">Cell membrane</location>
        <topology evidence="1">Multi-pass membrane protein</topology>
    </subcellularLocation>
</comment>
<dbReference type="InParanoid" id="K3X141"/>
<keyword evidence="2" id="KW-0813">Transport</keyword>
<feature type="transmembrane region" description="Helical" evidence="14">
    <location>
        <begin position="398"/>
        <end position="420"/>
    </location>
</feature>
<keyword evidence="7" id="KW-0106">Calcium</keyword>
<dbReference type="STRING" id="431595.K3X141"/>
<keyword evidence="4" id="KW-0109">Calcium transport</keyword>
<dbReference type="SUPFAM" id="SSF48403">
    <property type="entry name" value="Ankyrin repeat"/>
    <property type="match status" value="1"/>
</dbReference>
<organism evidence="16 17">
    <name type="scientific">Globisporangium ultimum (strain ATCC 200006 / CBS 805.95 / DAOM BR144)</name>
    <name type="common">Pythium ultimum</name>
    <dbReference type="NCBI Taxonomy" id="431595"/>
    <lineage>
        <taxon>Eukaryota</taxon>
        <taxon>Sar</taxon>
        <taxon>Stramenopiles</taxon>
        <taxon>Oomycota</taxon>
        <taxon>Peronosporomycetes</taxon>
        <taxon>Pythiales</taxon>
        <taxon>Pythiaceae</taxon>
        <taxon>Globisporangium</taxon>
    </lineage>
</organism>
<dbReference type="Gene3D" id="1.25.40.20">
    <property type="entry name" value="Ankyrin repeat-containing domain"/>
    <property type="match status" value="1"/>
</dbReference>
<evidence type="ECO:0000256" key="11">
    <source>
        <dbReference type="ARBA" id="ARBA00023303"/>
    </source>
</evidence>
<dbReference type="Pfam" id="PF12796">
    <property type="entry name" value="Ank_2"/>
    <property type="match status" value="1"/>
</dbReference>
<evidence type="ECO:0000256" key="9">
    <source>
        <dbReference type="ARBA" id="ARBA00023065"/>
    </source>
</evidence>
<dbReference type="GO" id="GO:0098703">
    <property type="term" value="P:calcium ion import across plasma membrane"/>
    <property type="evidence" value="ECO:0007669"/>
    <property type="project" value="TreeGrafter"/>
</dbReference>
<keyword evidence="3" id="KW-1003">Cell membrane</keyword>
<reference evidence="16" key="3">
    <citation type="submission" date="2015-02" db="UniProtKB">
        <authorList>
            <consortium name="EnsemblProtists"/>
        </authorList>
    </citation>
    <scope>IDENTIFICATION</scope>
    <source>
        <strain evidence="16">DAOM BR144</strain>
    </source>
</reference>
<evidence type="ECO:0000256" key="8">
    <source>
        <dbReference type="ARBA" id="ARBA00022989"/>
    </source>
</evidence>
<evidence type="ECO:0000259" key="15">
    <source>
        <dbReference type="Pfam" id="PF00520"/>
    </source>
</evidence>
<dbReference type="PANTHER" id="PTHR10582:SF2">
    <property type="entry name" value="INACTIVE"/>
    <property type="match status" value="1"/>
</dbReference>
<proteinExistence type="predicted"/>
<feature type="transmembrane region" description="Helical" evidence="14">
    <location>
        <begin position="264"/>
        <end position="280"/>
    </location>
</feature>
<accession>K3X141</accession>
<keyword evidence="12" id="KW-0040">ANK repeat</keyword>
<keyword evidence="5 14" id="KW-0812">Transmembrane</keyword>
<keyword evidence="6" id="KW-0677">Repeat</keyword>
<keyword evidence="17" id="KW-1185">Reference proteome</keyword>
<dbReference type="PROSITE" id="PS50088">
    <property type="entry name" value="ANK_REPEAT"/>
    <property type="match status" value="2"/>
</dbReference>
<reference evidence="17" key="2">
    <citation type="submission" date="2010-04" db="EMBL/GenBank/DDBJ databases">
        <authorList>
            <person name="Buell R."/>
            <person name="Hamilton J."/>
            <person name="Hostetler J."/>
        </authorList>
    </citation>
    <scope>NUCLEOTIDE SEQUENCE [LARGE SCALE GENOMIC DNA]</scope>
    <source>
        <strain evidence="17">DAOM:BR144</strain>
    </source>
</reference>
<keyword evidence="10 14" id="KW-0472">Membrane</keyword>
<dbReference type="InterPro" id="IPR002110">
    <property type="entry name" value="Ankyrin_rpt"/>
</dbReference>
<evidence type="ECO:0000256" key="13">
    <source>
        <dbReference type="SAM" id="MobiDB-lite"/>
    </source>
</evidence>
<keyword evidence="11" id="KW-0407">Ion channel</keyword>
<dbReference type="eggNOG" id="KOG0504">
    <property type="taxonomic scope" value="Eukaryota"/>
</dbReference>
<evidence type="ECO:0000256" key="12">
    <source>
        <dbReference type="PROSITE-ProRule" id="PRU00023"/>
    </source>
</evidence>
<evidence type="ECO:0000256" key="14">
    <source>
        <dbReference type="SAM" id="Phobius"/>
    </source>
</evidence>
<dbReference type="InterPro" id="IPR005821">
    <property type="entry name" value="Ion_trans_dom"/>
</dbReference>
<dbReference type="AlphaFoldDB" id="K3X141"/>
<feature type="transmembrane region" description="Helical" evidence="14">
    <location>
        <begin position="461"/>
        <end position="484"/>
    </location>
</feature>
<reference evidence="17" key="1">
    <citation type="journal article" date="2010" name="Genome Biol.">
        <title>Genome sequence of the necrotrophic plant pathogen Pythium ultimum reveals original pathogenicity mechanisms and effector repertoire.</title>
        <authorList>
            <person name="Levesque C.A."/>
            <person name="Brouwer H."/>
            <person name="Cano L."/>
            <person name="Hamilton J.P."/>
            <person name="Holt C."/>
            <person name="Huitema E."/>
            <person name="Raffaele S."/>
            <person name="Robideau G.P."/>
            <person name="Thines M."/>
            <person name="Win J."/>
            <person name="Zerillo M.M."/>
            <person name="Beakes G.W."/>
            <person name="Boore J.L."/>
            <person name="Busam D."/>
            <person name="Dumas B."/>
            <person name="Ferriera S."/>
            <person name="Fuerstenberg S.I."/>
            <person name="Gachon C.M."/>
            <person name="Gaulin E."/>
            <person name="Govers F."/>
            <person name="Grenville-Briggs L."/>
            <person name="Horner N."/>
            <person name="Hostetler J."/>
            <person name="Jiang R.H."/>
            <person name="Johnson J."/>
            <person name="Krajaejun T."/>
            <person name="Lin H."/>
            <person name="Meijer H.J."/>
            <person name="Moore B."/>
            <person name="Morris P."/>
            <person name="Phuntmart V."/>
            <person name="Puiu D."/>
            <person name="Shetty J."/>
            <person name="Stajich J.E."/>
            <person name="Tripathy S."/>
            <person name="Wawra S."/>
            <person name="van West P."/>
            <person name="Whitty B.R."/>
            <person name="Coutinho P.M."/>
            <person name="Henrissat B."/>
            <person name="Martin F."/>
            <person name="Thomas P.D."/>
            <person name="Tyler B.M."/>
            <person name="De Vries R.P."/>
            <person name="Kamoun S."/>
            <person name="Yandell M."/>
            <person name="Tisserat N."/>
            <person name="Buell C.R."/>
        </authorList>
    </citation>
    <scope>NUCLEOTIDE SEQUENCE</scope>
    <source>
        <strain evidence="17">DAOM:BR144</strain>
    </source>
</reference>
<dbReference type="HOGENOM" id="CLU_024724_0_0_1"/>
<feature type="repeat" description="ANK" evidence="12">
    <location>
        <begin position="105"/>
        <end position="137"/>
    </location>
</feature>
<dbReference type="Pfam" id="PF00520">
    <property type="entry name" value="Ion_trans"/>
    <property type="match status" value="1"/>
</dbReference>
<evidence type="ECO:0000313" key="16">
    <source>
        <dbReference type="EnsemblProtists" id="PYU1_T010940"/>
    </source>
</evidence>
<evidence type="ECO:0000256" key="3">
    <source>
        <dbReference type="ARBA" id="ARBA00022475"/>
    </source>
</evidence>
<dbReference type="PROSITE" id="PS50297">
    <property type="entry name" value="ANK_REP_REGION"/>
    <property type="match status" value="1"/>
</dbReference>
<feature type="domain" description="Ion transport" evidence="15">
    <location>
        <begin position="285"/>
        <end position="490"/>
    </location>
</feature>
<dbReference type="Proteomes" id="UP000019132">
    <property type="component" value="Unassembled WGS sequence"/>
</dbReference>
<dbReference type="VEuPathDB" id="FungiDB:PYU1_G010917"/>
<evidence type="ECO:0000256" key="7">
    <source>
        <dbReference type="ARBA" id="ARBA00022837"/>
    </source>
</evidence>
<keyword evidence="8 14" id="KW-1133">Transmembrane helix</keyword>
<feature type="transmembrane region" description="Helical" evidence="14">
    <location>
        <begin position="292"/>
        <end position="312"/>
    </location>
</feature>
<protein>
    <recommendedName>
        <fullName evidence="15">Ion transport domain-containing protein</fullName>
    </recommendedName>
</protein>
<dbReference type="eggNOG" id="KOG3676">
    <property type="taxonomic scope" value="Eukaryota"/>
</dbReference>
<dbReference type="GO" id="GO:0005216">
    <property type="term" value="F:monoatomic ion channel activity"/>
    <property type="evidence" value="ECO:0007669"/>
    <property type="project" value="InterPro"/>
</dbReference>
<evidence type="ECO:0000256" key="5">
    <source>
        <dbReference type="ARBA" id="ARBA00022692"/>
    </source>
</evidence>
<dbReference type="Gene3D" id="1.10.287.70">
    <property type="match status" value="1"/>
</dbReference>
<feature type="transmembrane region" description="Helical" evidence="14">
    <location>
        <begin position="361"/>
        <end position="378"/>
    </location>
</feature>
<dbReference type="GO" id="GO:0005886">
    <property type="term" value="C:plasma membrane"/>
    <property type="evidence" value="ECO:0007669"/>
    <property type="project" value="UniProtKB-SubCell"/>
</dbReference>
<sequence length="748" mass="82574">MGITTDDAPGASAIATAAATPSGPAGVDTEPPLPWELVDSAVFDELLAKIIVNPQTALDELPTPLVKSASDGSTLLHVITGWNNCQELVTQLLDAGIPPNVRDASGWTPLLEAAQEGQIEVCQVLLARGAIPDLAVNDITPLRAAAEVGNEEMTKWLLKQPGTWSGEWDSELFEFLLDKTPDAVATYLDSFATVLNHSKRGHIAVKYSHLRALYGEPSVPVESTALAMVVKSSNARDILSHRVIKYLMKAKWKAFAKTKFRREFSVYCTLLVAYYVPTIWADPDWIQLASALDYWVALSRVLSWICSGYLLFRVERNEFMGESAMGYFLSFWNWLNIGTYLAVVTTIPLEFVASLSQVRNSILALITVSLWLNLLQFLQMSTESGLLIAMMSHMVKDVYRFLLLYAVFLFGFSGAFYTLLRGSTGYENFTNSFITVFLMLYGQVTFDTFNATKGWVWHTSVGLLLIHLMCVVIVLLNILIAMMATTYSDVWESAEAEALQSHAQAIIRMEKSLLTKERKLAFEKLLTASARRGITKAASARAAKNASTVVAQHAEGSPADILTRRSSAKRTLRAGITEKLKALPIPGEARQAVQKALRFRRGTGKGAIHASMSLPGDLVSSPTRKEAKHSTTFIEALIETPNLQLTALEESLFLKSALDQDDDDSPHGSLQNRLAVLEDGIRYELPVKKSKDKHDEDTIADLQAQVQQLSKAMADIQSFIQEERANALRPAGSSTSRRQFDAYNIPRM</sequence>
<dbReference type="OMA" id="AYETHED"/>
<evidence type="ECO:0000256" key="10">
    <source>
        <dbReference type="ARBA" id="ARBA00023136"/>
    </source>
</evidence>
<dbReference type="EMBL" id="GL376590">
    <property type="status" value="NOT_ANNOTATED_CDS"/>
    <property type="molecule type" value="Genomic_DNA"/>
</dbReference>
<dbReference type="PANTHER" id="PTHR10582">
    <property type="entry name" value="TRANSIENT RECEPTOR POTENTIAL ION CHANNEL PROTEIN"/>
    <property type="match status" value="1"/>
</dbReference>
<dbReference type="SMART" id="SM00248">
    <property type="entry name" value="ANK"/>
    <property type="match status" value="3"/>
</dbReference>
<evidence type="ECO:0000256" key="2">
    <source>
        <dbReference type="ARBA" id="ARBA00022448"/>
    </source>
</evidence>
<evidence type="ECO:0000256" key="4">
    <source>
        <dbReference type="ARBA" id="ARBA00022568"/>
    </source>
</evidence>
<evidence type="ECO:0000256" key="1">
    <source>
        <dbReference type="ARBA" id="ARBA00004651"/>
    </source>
</evidence>
<feature type="region of interest" description="Disordered" evidence="13">
    <location>
        <begin position="727"/>
        <end position="748"/>
    </location>
</feature>
<feature type="repeat" description="ANK" evidence="12">
    <location>
        <begin position="71"/>
        <end position="104"/>
    </location>
</feature>
<name>K3X141_GLOUD</name>
<keyword evidence="9" id="KW-0406">Ion transport</keyword>
<dbReference type="InterPro" id="IPR024862">
    <property type="entry name" value="TRPV"/>
</dbReference>
<dbReference type="EnsemblProtists" id="PYU1_T010940">
    <property type="protein sequence ID" value="PYU1_T010940"/>
    <property type="gene ID" value="PYU1_G010917"/>
</dbReference>
<evidence type="ECO:0000313" key="17">
    <source>
        <dbReference type="Proteomes" id="UP000019132"/>
    </source>
</evidence>